<dbReference type="InterPro" id="IPR036942">
    <property type="entry name" value="Beta-barrel_TonB_sf"/>
</dbReference>
<dbReference type="Gene3D" id="2.60.40.1120">
    <property type="entry name" value="Carboxypeptidase-like, regulatory domain"/>
    <property type="match status" value="1"/>
</dbReference>
<comment type="subcellular location">
    <subcellularLocation>
        <location evidence="1 7">Cell outer membrane</location>
        <topology evidence="1 7">Multi-pass membrane protein</topology>
    </subcellularLocation>
</comment>
<dbReference type="InterPro" id="IPR023997">
    <property type="entry name" value="TonB-dep_OMP_SusC/RagA_CS"/>
</dbReference>
<evidence type="ECO:0000256" key="6">
    <source>
        <dbReference type="ARBA" id="ARBA00023237"/>
    </source>
</evidence>
<gene>
    <name evidence="9" type="ORF">BFS30_08760</name>
</gene>
<reference evidence="9 10" key="1">
    <citation type="submission" date="2016-08" db="EMBL/GenBank/DDBJ databases">
        <authorList>
            <person name="Seilhamer J.J."/>
        </authorList>
    </citation>
    <scope>NUCLEOTIDE SEQUENCE [LARGE SCALE GENOMIC DNA]</scope>
    <source>
        <strain evidence="9 10">DX4</strain>
    </source>
</reference>
<dbReference type="Gene3D" id="2.170.130.10">
    <property type="entry name" value="TonB-dependent receptor, plug domain"/>
    <property type="match status" value="1"/>
</dbReference>
<dbReference type="NCBIfam" id="TIGR04056">
    <property type="entry name" value="OMP_RagA_SusC"/>
    <property type="match status" value="1"/>
</dbReference>
<dbReference type="Gene3D" id="2.40.170.20">
    <property type="entry name" value="TonB-dependent receptor, beta-barrel domain"/>
    <property type="match status" value="1"/>
</dbReference>
<evidence type="ECO:0000256" key="2">
    <source>
        <dbReference type="ARBA" id="ARBA00022448"/>
    </source>
</evidence>
<dbReference type="PROSITE" id="PS52016">
    <property type="entry name" value="TONB_DEPENDENT_REC_3"/>
    <property type="match status" value="1"/>
</dbReference>
<evidence type="ECO:0000256" key="7">
    <source>
        <dbReference type="PROSITE-ProRule" id="PRU01360"/>
    </source>
</evidence>
<dbReference type="SUPFAM" id="SSF49464">
    <property type="entry name" value="Carboxypeptidase regulatory domain-like"/>
    <property type="match status" value="1"/>
</dbReference>
<feature type="domain" description="TonB-dependent receptor plug" evidence="8">
    <location>
        <begin position="135"/>
        <end position="262"/>
    </location>
</feature>
<evidence type="ECO:0000256" key="3">
    <source>
        <dbReference type="ARBA" id="ARBA00022452"/>
    </source>
</evidence>
<evidence type="ECO:0000256" key="4">
    <source>
        <dbReference type="ARBA" id="ARBA00022692"/>
    </source>
</evidence>
<dbReference type="AlphaFoldDB" id="A0A1D7QEY4"/>
<keyword evidence="10" id="KW-1185">Reference proteome</keyword>
<dbReference type="EMBL" id="CP017141">
    <property type="protein sequence ID" value="AOM77243.1"/>
    <property type="molecule type" value="Genomic_DNA"/>
</dbReference>
<keyword evidence="5 7" id="KW-0472">Membrane</keyword>
<dbReference type="RefSeq" id="WP_069378934.1">
    <property type="nucleotide sequence ID" value="NZ_CP017141.1"/>
</dbReference>
<dbReference type="SUPFAM" id="SSF56935">
    <property type="entry name" value="Porins"/>
    <property type="match status" value="1"/>
</dbReference>
<dbReference type="OrthoDB" id="9768177at2"/>
<protein>
    <submittedName>
        <fullName evidence="9">SusC/RagA family protein</fullName>
    </submittedName>
</protein>
<sequence length="1125" mass="125186">MKINLIRDHLFRGMIRSCFLLVLLGVCQQEVQAGPHAHRTKFVQQNIKGKVTDAQGLPVVGATVNIKGSKVYAITDKDGTYSIQASDNSTLIIRSIGFITQEILVGTRTIINTTLIEEVGKLGEVVVTGYQTVKKRQFTGASTTIKAADAKREGITDVSRMLEGQVAGVSVQNVSGTFGAAPKIRIRGATSISGDNKPLWVVDGIILEDVVNVSNEQLSTGDPSTLVGSSVAGLNPDDIESFEILKDAAATSLYGARAMNGVIVITTKKGKVGSSKVSYTGNLSTYLKPSYDQFNIMNSYDQVSMYAEMERKGWLNFGATSRFANGGIYVKMADLINQYDESNGQFGLKNDALSRRSFLERYANANTNWFDVLFKNSMMQEHAVSVSNGTDKAQLYISTSYLKDNGWTVGDEVERFTGNVRATFTPNDKLSYGIITQGSVRNQRAPGSLGRVSDPVSGQFNRDFDINPFSYAMNTSRALTAFDENGNREYFRRNFAPFNILNELENNSINLNFLDFKVQGDLKYNLLKNLKYAFEGAYRYAKTNQEHSITENSNMPMAYRADGDATIRAANKFLYRDPENPEAEPIVVLPYGGFYNTNDTYLKSYNLRNSLEFNERFNDIHQLRVYGFSELRYADRQFKNFSGYGYQFDKGGVPYLDPNFVKMIVEGNSNYYGMERRQDRFLAYGLNAGYTYKDRYNVAGTLRYDGSNLMGKTRTARWLPTWNISGSWNIDGESFFQKQSFLTRATLRASYGLTASSGPATNSSVVLLNAATNRPYLSERESAINIMNLENSELTWEKLYKTNIGFDVSMANNVVTLGVDYYNHKSYDLIGLIRNGGVGGEAVKVANYADMDAHGVEFTLGTKILDHGALKWNAQLNFGYNKSVITNLRNEPNIWSLIGPDGGAKEGYPQRGLFSLKYEGLNKETGVPRFLNEDGKVSDAVYLQSLKTSNLVYEGSIDPKVTGGFFNNISYKDFKLSVLMTFSAGNVIRLNPAFSSSYSELNATPEEFINRWILYGDDASPSVLDKRGESQLINSFPYNNYNYSTERVAKGDFIRLKQLNLSYNLPAKLSSKLKLSNCSLSLVANNLWLIYSDKALNGQDPEFFSSGGVAMPIPKQFTLSLKVGL</sequence>
<name>A0A1D7QEY4_9SPHI</name>
<dbReference type="InterPro" id="IPR023996">
    <property type="entry name" value="TonB-dep_OMP_SusC/RagA"/>
</dbReference>
<dbReference type="GO" id="GO:0009279">
    <property type="term" value="C:cell outer membrane"/>
    <property type="evidence" value="ECO:0007669"/>
    <property type="project" value="UniProtKB-SubCell"/>
</dbReference>
<keyword evidence="4 7" id="KW-0812">Transmembrane</keyword>
<accession>A0A1D7QEY4</accession>
<evidence type="ECO:0000256" key="5">
    <source>
        <dbReference type="ARBA" id="ARBA00023136"/>
    </source>
</evidence>
<evidence type="ECO:0000313" key="9">
    <source>
        <dbReference type="EMBL" id="AOM77243.1"/>
    </source>
</evidence>
<evidence type="ECO:0000313" key="10">
    <source>
        <dbReference type="Proteomes" id="UP000094313"/>
    </source>
</evidence>
<dbReference type="Pfam" id="PF13715">
    <property type="entry name" value="CarbopepD_reg_2"/>
    <property type="match status" value="1"/>
</dbReference>
<keyword evidence="2 7" id="KW-0813">Transport</keyword>
<keyword evidence="3 7" id="KW-1134">Transmembrane beta strand</keyword>
<dbReference type="InterPro" id="IPR012910">
    <property type="entry name" value="Plug_dom"/>
</dbReference>
<evidence type="ECO:0000259" key="8">
    <source>
        <dbReference type="Pfam" id="PF07715"/>
    </source>
</evidence>
<organism evidence="9 10">
    <name type="scientific">Pedobacter steynii</name>
    <dbReference type="NCBI Taxonomy" id="430522"/>
    <lineage>
        <taxon>Bacteria</taxon>
        <taxon>Pseudomonadati</taxon>
        <taxon>Bacteroidota</taxon>
        <taxon>Sphingobacteriia</taxon>
        <taxon>Sphingobacteriales</taxon>
        <taxon>Sphingobacteriaceae</taxon>
        <taxon>Pedobacter</taxon>
    </lineage>
</organism>
<keyword evidence="6 7" id="KW-0998">Cell outer membrane</keyword>
<evidence type="ECO:0000256" key="1">
    <source>
        <dbReference type="ARBA" id="ARBA00004571"/>
    </source>
</evidence>
<dbReference type="InterPro" id="IPR008969">
    <property type="entry name" value="CarboxyPept-like_regulatory"/>
</dbReference>
<comment type="similarity">
    <text evidence="7">Belongs to the TonB-dependent receptor family.</text>
</comment>
<dbReference type="InterPro" id="IPR037066">
    <property type="entry name" value="Plug_dom_sf"/>
</dbReference>
<dbReference type="NCBIfam" id="TIGR04057">
    <property type="entry name" value="SusC_RagA_signa"/>
    <property type="match status" value="1"/>
</dbReference>
<dbReference type="InterPro" id="IPR039426">
    <property type="entry name" value="TonB-dep_rcpt-like"/>
</dbReference>
<dbReference type="Pfam" id="PF07715">
    <property type="entry name" value="Plug"/>
    <property type="match status" value="1"/>
</dbReference>
<dbReference type="KEGG" id="psty:BFS30_08760"/>
<dbReference type="Proteomes" id="UP000094313">
    <property type="component" value="Chromosome"/>
</dbReference>
<proteinExistence type="inferred from homology"/>